<protein>
    <submittedName>
        <fullName evidence="1">Uncharacterized protein</fullName>
    </submittedName>
</protein>
<proteinExistence type="predicted"/>
<comment type="caution">
    <text evidence="1">The sequence shown here is derived from an EMBL/GenBank/DDBJ whole genome shotgun (WGS) entry which is preliminary data.</text>
</comment>
<dbReference type="AlphaFoldDB" id="A0A3A4N6M4"/>
<dbReference type="Proteomes" id="UP000265882">
    <property type="component" value="Unassembled WGS sequence"/>
</dbReference>
<name>A0A3A4N6M4_ABYX5</name>
<accession>A0A3A4N6M4</accession>
<sequence>MIEDTASTGGFSTQYLLRMTGNIERRREGLACRKMAKPETGFAINYVSVFLCIRQAPRQNKMADV</sequence>
<gene>
    <name evidence="1" type="ORF">C4520_16940</name>
</gene>
<dbReference type="EMBL" id="QZKU01000115">
    <property type="protein sequence ID" value="RJP17448.1"/>
    <property type="molecule type" value="Genomic_DNA"/>
</dbReference>
<evidence type="ECO:0000313" key="2">
    <source>
        <dbReference type="Proteomes" id="UP000265882"/>
    </source>
</evidence>
<evidence type="ECO:0000313" key="1">
    <source>
        <dbReference type="EMBL" id="RJP17448.1"/>
    </source>
</evidence>
<reference evidence="1 2" key="1">
    <citation type="journal article" date="2017" name="ISME J.">
        <title>Energy and carbon metabolisms in a deep terrestrial subsurface fluid microbial community.</title>
        <authorList>
            <person name="Momper L."/>
            <person name="Jungbluth S.P."/>
            <person name="Lee M.D."/>
            <person name="Amend J.P."/>
        </authorList>
    </citation>
    <scope>NUCLEOTIDE SEQUENCE [LARGE SCALE GENOMIC DNA]</scope>
    <source>
        <strain evidence="1">SURF_5</strain>
    </source>
</reference>
<organism evidence="1 2">
    <name type="scientific">Abyssobacteria bacterium (strain SURF_5)</name>
    <dbReference type="NCBI Taxonomy" id="2093360"/>
    <lineage>
        <taxon>Bacteria</taxon>
        <taxon>Pseudomonadati</taxon>
        <taxon>Candidatus Hydrogenedentota</taxon>
        <taxon>Candidatus Abyssobacteria</taxon>
    </lineage>
</organism>